<reference evidence="2" key="1">
    <citation type="submission" date="2018-05" db="EMBL/GenBank/DDBJ databases">
        <authorList>
            <person name="Lanie J.A."/>
            <person name="Ng W.-L."/>
            <person name="Kazmierczak K.M."/>
            <person name="Andrzejewski T.M."/>
            <person name="Davidsen T.M."/>
            <person name="Wayne K.J."/>
            <person name="Tettelin H."/>
            <person name="Glass J.I."/>
            <person name="Rusch D."/>
            <person name="Podicherti R."/>
            <person name="Tsui H.-C.T."/>
            <person name="Winkler M.E."/>
        </authorList>
    </citation>
    <scope>NUCLEOTIDE SEQUENCE</scope>
</reference>
<proteinExistence type="predicted"/>
<dbReference type="PROSITE" id="PS51257">
    <property type="entry name" value="PROKAR_LIPOPROTEIN"/>
    <property type="match status" value="1"/>
</dbReference>
<organism evidence="2">
    <name type="scientific">marine metagenome</name>
    <dbReference type="NCBI Taxonomy" id="408172"/>
    <lineage>
        <taxon>unclassified sequences</taxon>
        <taxon>metagenomes</taxon>
        <taxon>ecological metagenomes</taxon>
    </lineage>
</organism>
<gene>
    <name evidence="2" type="ORF">METZ01_LOCUS304727</name>
</gene>
<dbReference type="AlphaFoldDB" id="A0A382MS86"/>
<accession>A0A382MS86</accession>
<sequence length="55" mass="5689">MRRLLRFFALGIPVGFFAAGCGQVGDAGSDQGSAPTEESIPADAEMVSLKVEGMT</sequence>
<protein>
    <submittedName>
        <fullName evidence="2">Uncharacterized protein</fullName>
    </submittedName>
</protein>
<evidence type="ECO:0000313" key="2">
    <source>
        <dbReference type="EMBL" id="SVC51873.1"/>
    </source>
</evidence>
<name>A0A382MS86_9ZZZZ</name>
<dbReference type="EMBL" id="UINC01095632">
    <property type="protein sequence ID" value="SVC51873.1"/>
    <property type="molecule type" value="Genomic_DNA"/>
</dbReference>
<evidence type="ECO:0000256" key="1">
    <source>
        <dbReference type="SAM" id="MobiDB-lite"/>
    </source>
</evidence>
<feature type="region of interest" description="Disordered" evidence="1">
    <location>
        <begin position="26"/>
        <end position="55"/>
    </location>
</feature>